<evidence type="ECO:0000313" key="3">
    <source>
        <dbReference type="Proteomes" id="UP000295129"/>
    </source>
</evidence>
<feature type="transmembrane region" description="Helical" evidence="1">
    <location>
        <begin position="12"/>
        <end position="32"/>
    </location>
</feature>
<accession>A0A4R6DQ37</accession>
<keyword evidence="1" id="KW-0812">Transmembrane</keyword>
<gene>
    <name evidence="2" type="ORF">C7389_12278</name>
</gene>
<sequence>MKTAASRQRGDALLEALIGIVLMAVVGLGLAYSTARAANSQRYLNTQNLAIAEIREKLQHVSEPCATETVTITLAGKSVDFSPECTTENVTVRYTMNGTETSETLASVKTLTSVSTAGSDVTRELFGGDGSIVISLQ</sequence>
<name>A0A4R6DQ37_9RHOO</name>
<dbReference type="Proteomes" id="UP000295129">
    <property type="component" value="Unassembled WGS sequence"/>
</dbReference>
<keyword evidence="1" id="KW-0472">Membrane</keyword>
<reference evidence="2 3" key="1">
    <citation type="submission" date="2019-03" db="EMBL/GenBank/DDBJ databases">
        <title>Genomic Encyclopedia of Type Strains, Phase IV (KMG-IV): sequencing the most valuable type-strain genomes for metagenomic binning, comparative biology and taxonomic classification.</title>
        <authorList>
            <person name="Goeker M."/>
        </authorList>
    </citation>
    <scope>NUCLEOTIDE SEQUENCE [LARGE SCALE GENOMIC DNA]</scope>
    <source>
        <strain evidence="2 3">DSM 12121</strain>
    </source>
</reference>
<evidence type="ECO:0000313" key="2">
    <source>
        <dbReference type="EMBL" id="TDN47121.1"/>
    </source>
</evidence>
<dbReference type="RefSeq" id="WP_133594415.1">
    <property type="nucleotide sequence ID" value="NZ_SNVV01000022.1"/>
</dbReference>
<dbReference type="OrthoDB" id="8590950at2"/>
<protein>
    <submittedName>
        <fullName evidence="2">Prepilin peptidase dependent protein A</fullName>
    </submittedName>
</protein>
<keyword evidence="3" id="KW-1185">Reference proteome</keyword>
<dbReference type="EMBL" id="SNVV01000022">
    <property type="protein sequence ID" value="TDN47121.1"/>
    <property type="molecule type" value="Genomic_DNA"/>
</dbReference>
<evidence type="ECO:0000256" key="1">
    <source>
        <dbReference type="SAM" id="Phobius"/>
    </source>
</evidence>
<organism evidence="2 3">
    <name type="scientific">Azoarcus indigens</name>
    <dbReference type="NCBI Taxonomy" id="29545"/>
    <lineage>
        <taxon>Bacteria</taxon>
        <taxon>Pseudomonadati</taxon>
        <taxon>Pseudomonadota</taxon>
        <taxon>Betaproteobacteria</taxon>
        <taxon>Rhodocyclales</taxon>
        <taxon>Zoogloeaceae</taxon>
        <taxon>Azoarcus</taxon>
    </lineage>
</organism>
<comment type="caution">
    <text evidence="2">The sequence shown here is derived from an EMBL/GenBank/DDBJ whole genome shotgun (WGS) entry which is preliminary data.</text>
</comment>
<keyword evidence="1" id="KW-1133">Transmembrane helix</keyword>
<proteinExistence type="predicted"/>
<dbReference type="AlphaFoldDB" id="A0A4R6DQ37"/>